<dbReference type="GO" id="GO:0016780">
    <property type="term" value="F:phosphotransferase activity, for other substituted phosphate groups"/>
    <property type="evidence" value="ECO:0007669"/>
    <property type="project" value="TreeGrafter"/>
</dbReference>
<proteinExistence type="inferred from homology"/>
<dbReference type="AlphaFoldDB" id="K2FVX8"/>
<dbReference type="PANTHER" id="PTHR30576:SF0">
    <property type="entry name" value="UNDECAPRENYL-PHOSPHATE N-ACETYLGALACTOSAMINYL 1-PHOSPHATE TRANSFERASE-RELATED"/>
    <property type="match status" value="1"/>
</dbReference>
<comment type="caution">
    <text evidence="3">The sequence shown here is derived from an EMBL/GenBank/DDBJ whole genome shotgun (WGS) entry which is preliminary data.</text>
</comment>
<dbReference type="InterPro" id="IPR003362">
    <property type="entry name" value="Bact_transf"/>
</dbReference>
<dbReference type="PANTHER" id="PTHR30576">
    <property type="entry name" value="COLANIC BIOSYNTHESIS UDP-GLUCOSE LIPID CARRIER TRANSFERASE"/>
    <property type="match status" value="1"/>
</dbReference>
<evidence type="ECO:0000259" key="2">
    <source>
        <dbReference type="Pfam" id="PF02397"/>
    </source>
</evidence>
<comment type="similarity">
    <text evidence="1">Belongs to the bacterial sugar transferase family.</text>
</comment>
<evidence type="ECO:0000256" key="1">
    <source>
        <dbReference type="ARBA" id="ARBA00006464"/>
    </source>
</evidence>
<name>K2FVX8_9BACT</name>
<gene>
    <name evidence="3" type="ORF">ACD_4C00466G0001</name>
</gene>
<dbReference type="EMBL" id="AMFJ01000982">
    <property type="protein sequence ID" value="EKE26022.1"/>
    <property type="molecule type" value="Genomic_DNA"/>
</dbReference>
<sequence length="45" mass="5561">MAQVNWRDDNEFDDEVRLDIFYIENWSLLLDFKIILKTVWAVVMR</sequence>
<reference evidence="3" key="1">
    <citation type="journal article" date="2012" name="Science">
        <title>Fermentation, hydrogen, and sulfur metabolism in multiple uncultivated bacterial phyla.</title>
        <authorList>
            <person name="Wrighton K.C."/>
            <person name="Thomas B.C."/>
            <person name="Sharon I."/>
            <person name="Miller C.S."/>
            <person name="Castelle C.J."/>
            <person name="VerBerkmoes N.C."/>
            <person name="Wilkins M.J."/>
            <person name="Hettich R.L."/>
            <person name="Lipton M.S."/>
            <person name="Williams K.H."/>
            <person name="Long P.E."/>
            <person name="Banfield J.F."/>
        </authorList>
    </citation>
    <scope>NUCLEOTIDE SEQUENCE [LARGE SCALE GENOMIC DNA]</scope>
</reference>
<accession>K2FVX8</accession>
<organism evidence="3">
    <name type="scientific">uncultured bacterium</name>
    <name type="common">gcode 4</name>
    <dbReference type="NCBI Taxonomy" id="1234023"/>
    <lineage>
        <taxon>Bacteria</taxon>
        <taxon>environmental samples</taxon>
    </lineage>
</organism>
<evidence type="ECO:0000313" key="3">
    <source>
        <dbReference type="EMBL" id="EKE26022.1"/>
    </source>
</evidence>
<feature type="domain" description="Bacterial sugar transferase" evidence="2">
    <location>
        <begin position="1"/>
        <end position="43"/>
    </location>
</feature>
<protein>
    <recommendedName>
        <fullName evidence="2">Bacterial sugar transferase domain-containing protein</fullName>
    </recommendedName>
</protein>
<dbReference type="Pfam" id="PF02397">
    <property type="entry name" value="Bac_transf"/>
    <property type="match status" value="1"/>
</dbReference>